<dbReference type="PANTHER" id="PTHR43706">
    <property type="entry name" value="NADH DEHYDROGENASE"/>
    <property type="match status" value="1"/>
</dbReference>
<evidence type="ECO:0008006" key="10">
    <source>
        <dbReference type="Google" id="ProtNLM"/>
    </source>
</evidence>
<dbReference type="PANTHER" id="PTHR43706:SF13">
    <property type="entry name" value="NADH DEHYDROGENASE-RELATED"/>
    <property type="match status" value="1"/>
</dbReference>
<evidence type="ECO:0000256" key="1">
    <source>
        <dbReference type="ARBA" id="ARBA00005272"/>
    </source>
</evidence>
<gene>
    <name evidence="8" type="ORF">INT45_005247</name>
</gene>
<dbReference type="AlphaFoldDB" id="A0A8H7S479"/>
<evidence type="ECO:0000259" key="6">
    <source>
        <dbReference type="Pfam" id="PF07992"/>
    </source>
</evidence>
<dbReference type="SUPFAM" id="SSF51905">
    <property type="entry name" value="FAD/NAD(P)-binding domain"/>
    <property type="match status" value="2"/>
</dbReference>
<dbReference type="Proteomes" id="UP000646827">
    <property type="component" value="Unassembled WGS sequence"/>
</dbReference>
<evidence type="ECO:0000256" key="2">
    <source>
        <dbReference type="ARBA" id="ARBA00022630"/>
    </source>
</evidence>
<dbReference type="InterPro" id="IPR023753">
    <property type="entry name" value="FAD/NAD-binding_dom"/>
</dbReference>
<evidence type="ECO:0000313" key="9">
    <source>
        <dbReference type="Proteomes" id="UP000646827"/>
    </source>
</evidence>
<dbReference type="Pfam" id="PF07992">
    <property type="entry name" value="Pyr_redox_2"/>
    <property type="match status" value="1"/>
</dbReference>
<organism evidence="8 9">
    <name type="scientific">Circinella minor</name>
    <dbReference type="NCBI Taxonomy" id="1195481"/>
    <lineage>
        <taxon>Eukaryota</taxon>
        <taxon>Fungi</taxon>
        <taxon>Fungi incertae sedis</taxon>
        <taxon>Mucoromycota</taxon>
        <taxon>Mucoromycotina</taxon>
        <taxon>Mucoromycetes</taxon>
        <taxon>Mucorales</taxon>
        <taxon>Lichtheimiaceae</taxon>
        <taxon>Circinella</taxon>
    </lineage>
</organism>
<proteinExistence type="inferred from homology"/>
<sequence>MRELKKSNYNVTMISPRNHFVFTPLLASTSVGTLEFRCITEPVRNDSRNHSYYQAQCNDIDFKNQRVHCTSWIGEIIAVGSHCNTFNIPGVDEHAHFLKDINDARRIRKRIIECFEEASRPGLPEKTKNDLLHFVVVGGGPTGIEFSAELCDFISKDAIRTYPEDLVSRVRMTLYDVAPQILGSFDSQLSEYAHKKFKHKGIEIKTKRFVDQVQADHLVIRDEGKVPYGLLVWATGLTPSPLIDTLADRVALDAGNQRMMTDGKLQLLEKDNLETLQNVYALGDCATIDDYDLPATAQVATQKASYLAKVVLTEGNNKTKTTPHNNFMFKNRGKMVFIGSSEALIDMSSVHELAKQSGRLAWCLWRSAYLGMTFSIRNRMLIPYHW</sequence>
<keyword evidence="4" id="KW-0560">Oxidoreductase</keyword>
<dbReference type="Gene3D" id="3.50.50.100">
    <property type="match status" value="1"/>
</dbReference>
<accession>A0A8H7S479</accession>
<evidence type="ECO:0000256" key="3">
    <source>
        <dbReference type="ARBA" id="ARBA00022827"/>
    </source>
</evidence>
<reference evidence="8 9" key="1">
    <citation type="submission" date="2020-12" db="EMBL/GenBank/DDBJ databases">
        <title>Metabolic potential, ecology and presence of endohyphal bacteria is reflected in genomic diversity of Mucoromycotina.</title>
        <authorList>
            <person name="Muszewska A."/>
            <person name="Okrasinska A."/>
            <person name="Steczkiewicz K."/>
            <person name="Drgas O."/>
            <person name="Orlowska M."/>
            <person name="Perlinska-Lenart U."/>
            <person name="Aleksandrzak-Piekarczyk T."/>
            <person name="Szatraj K."/>
            <person name="Zielenkiewicz U."/>
            <person name="Pilsyk S."/>
            <person name="Malc E."/>
            <person name="Mieczkowski P."/>
            <person name="Kruszewska J.S."/>
            <person name="Biernat P."/>
            <person name="Pawlowska J."/>
        </authorList>
    </citation>
    <scope>NUCLEOTIDE SEQUENCE [LARGE SCALE GENOMIC DNA]</scope>
    <source>
        <strain evidence="8 9">CBS 142.35</strain>
    </source>
</reference>
<keyword evidence="2" id="KW-0285">Flavoprotein</keyword>
<dbReference type="GO" id="GO:0005739">
    <property type="term" value="C:mitochondrion"/>
    <property type="evidence" value="ECO:0007669"/>
    <property type="project" value="TreeGrafter"/>
</dbReference>
<dbReference type="OrthoDB" id="3244603at2759"/>
<dbReference type="EMBL" id="JAEPRB010000109">
    <property type="protein sequence ID" value="KAG2221442.1"/>
    <property type="molecule type" value="Genomic_DNA"/>
</dbReference>
<keyword evidence="3" id="KW-0274">FAD</keyword>
<name>A0A8H7S479_9FUNG</name>
<protein>
    <recommendedName>
        <fullName evidence="10">FAD/NAD(P)-binding domain-containing protein</fullName>
    </recommendedName>
</protein>
<evidence type="ECO:0000256" key="5">
    <source>
        <dbReference type="ARBA" id="ARBA00023027"/>
    </source>
</evidence>
<evidence type="ECO:0000259" key="7">
    <source>
        <dbReference type="Pfam" id="PF22366"/>
    </source>
</evidence>
<dbReference type="InterPro" id="IPR045024">
    <property type="entry name" value="NDH-2"/>
</dbReference>
<dbReference type="InterPro" id="IPR036188">
    <property type="entry name" value="FAD/NAD-bd_sf"/>
</dbReference>
<keyword evidence="9" id="KW-1185">Reference proteome</keyword>
<dbReference type="Pfam" id="PF22366">
    <property type="entry name" value="NDH2_C"/>
    <property type="match status" value="1"/>
</dbReference>
<dbReference type="GO" id="GO:0003954">
    <property type="term" value="F:NADH dehydrogenase activity"/>
    <property type="evidence" value="ECO:0007669"/>
    <property type="project" value="InterPro"/>
</dbReference>
<dbReference type="InterPro" id="IPR054585">
    <property type="entry name" value="NDH2-like_C"/>
</dbReference>
<evidence type="ECO:0000313" key="8">
    <source>
        <dbReference type="EMBL" id="KAG2221442.1"/>
    </source>
</evidence>
<comment type="caution">
    <text evidence="8">The sequence shown here is derived from an EMBL/GenBank/DDBJ whole genome shotgun (WGS) entry which is preliminary data.</text>
</comment>
<feature type="domain" description="FAD/NAD(P)-binding" evidence="6">
    <location>
        <begin position="2"/>
        <end position="304"/>
    </location>
</feature>
<comment type="similarity">
    <text evidence="1">Belongs to the NADH dehydrogenase family.</text>
</comment>
<dbReference type="PRINTS" id="PR00368">
    <property type="entry name" value="FADPNR"/>
</dbReference>
<keyword evidence="5" id="KW-0520">NAD</keyword>
<evidence type="ECO:0000256" key="4">
    <source>
        <dbReference type="ARBA" id="ARBA00023002"/>
    </source>
</evidence>
<feature type="domain" description="External alternative NADH-ubiquinone oxidoreductase-like C-terminal" evidence="7">
    <location>
        <begin position="332"/>
        <end position="384"/>
    </location>
</feature>